<keyword evidence="2" id="KW-1185">Reference proteome</keyword>
<reference evidence="1" key="1">
    <citation type="journal article" date="2014" name="Int. J. Syst. Evol. Microbiol.">
        <title>Complete genome sequence of Corynebacterium casei LMG S-19264T (=DSM 44701T), isolated from a smear-ripened cheese.</title>
        <authorList>
            <consortium name="US DOE Joint Genome Institute (JGI-PGF)"/>
            <person name="Walter F."/>
            <person name="Albersmeier A."/>
            <person name="Kalinowski J."/>
            <person name="Ruckert C."/>
        </authorList>
    </citation>
    <scope>NUCLEOTIDE SEQUENCE</scope>
    <source>
        <strain evidence="1">CGMCC 1.15367</strain>
    </source>
</reference>
<dbReference type="EMBL" id="BMIQ01000002">
    <property type="protein sequence ID" value="GGD99043.1"/>
    <property type="molecule type" value="Genomic_DNA"/>
</dbReference>
<accession>A0A916ZI36</accession>
<name>A0A916ZI36_9HYPH</name>
<dbReference type="AlphaFoldDB" id="A0A916ZI36"/>
<gene>
    <name evidence="1" type="ORF">GCM10011390_17290</name>
</gene>
<proteinExistence type="predicted"/>
<evidence type="ECO:0000313" key="2">
    <source>
        <dbReference type="Proteomes" id="UP000644699"/>
    </source>
</evidence>
<dbReference type="Proteomes" id="UP000644699">
    <property type="component" value="Unassembled WGS sequence"/>
</dbReference>
<comment type="caution">
    <text evidence="1">The sequence shown here is derived from an EMBL/GenBank/DDBJ whole genome shotgun (WGS) entry which is preliminary data.</text>
</comment>
<sequence length="679" mass="72532">MPGLSWRGLVERFDPLAGIEGWALAEHAPDAPVELELTVGGDAFALAATYPDFAEFDGRPAGLGLPGFRFPPEIFTRLAKLSARRRSLPVAIRVAGTDAVLATATGRLPSVGELASAWRRALLGAAAAPEPRITKGDRLLARLAAFRAEAEATALLPLRPFSDNEIGQIEALHLAGEGQVWFVGWMKRGAEPEFPAVILDRQKYPAGIAILQYERADLPASAIGVIGLMETGWAPPPAARDGFVYVGRQGQYHLRYGAQTKLLRAEALHAAFAQVQPVALGPVAEALGQLVGAGSNWLPGNAAAAGMVAEGGIDRLLMLPGFGCLAEGWAVSPAKRIETFHLKLGDCAMIADEASTAFRPRPDLQPVFGAASVTARAGFVAALRGALPANATGAPLLRIVHDDGSMAVQRVEPKALRRLDLLADGEEVLRLFPALRHEPFYPAFLDAARRRIDERTREPAPLFQPAPALRVLVLRLPGEPANLRLAFDQLARRLPSAPAGTGVALVADQGPGRGEAKLLFRELQDAVAAPLSLFGTSHEEDILGELPFILEALGAERFVHVGRGLVPTGEGWDGAMASLTRRGHGLDRFEIVDDTGRPDRVDGALSSVCFGWSTVGFLGWSRRAPRFLRGAYRFGGLPRPAPGDRVIGTAAIRLERPRPARLADMIDEDLMRMSGEGGL</sequence>
<evidence type="ECO:0000313" key="1">
    <source>
        <dbReference type="EMBL" id="GGD99043.1"/>
    </source>
</evidence>
<organism evidence="1 2">
    <name type="scientific">Aureimonas endophytica</name>
    <dbReference type="NCBI Taxonomy" id="2027858"/>
    <lineage>
        <taxon>Bacteria</taxon>
        <taxon>Pseudomonadati</taxon>
        <taxon>Pseudomonadota</taxon>
        <taxon>Alphaproteobacteria</taxon>
        <taxon>Hyphomicrobiales</taxon>
        <taxon>Aurantimonadaceae</taxon>
        <taxon>Aureimonas</taxon>
    </lineage>
</organism>
<protein>
    <submittedName>
        <fullName evidence="1">Uncharacterized protein</fullName>
    </submittedName>
</protein>
<reference evidence="1" key="2">
    <citation type="submission" date="2020-09" db="EMBL/GenBank/DDBJ databases">
        <authorList>
            <person name="Sun Q."/>
            <person name="Zhou Y."/>
        </authorList>
    </citation>
    <scope>NUCLEOTIDE SEQUENCE</scope>
    <source>
        <strain evidence="1">CGMCC 1.15367</strain>
    </source>
</reference>